<dbReference type="PANTHER" id="PTHR42831:SF3">
    <property type="entry name" value="1,2-PHENYLACETYL-COA EPOXIDASE, SUBUNIT D-RELATED"/>
    <property type="match status" value="1"/>
</dbReference>
<dbReference type="NCBIfam" id="TIGR02159">
    <property type="entry name" value="PA_CoA_Oxy4"/>
    <property type="match status" value="1"/>
</dbReference>
<reference evidence="3 4" key="1">
    <citation type="submission" date="2020-10" db="EMBL/GenBank/DDBJ databases">
        <title>Connecting structure to function with the recovery of over 1000 high-quality activated sludge metagenome-assembled genomes encoding full-length rRNA genes using long-read sequencing.</title>
        <authorList>
            <person name="Singleton C.M."/>
            <person name="Petriglieri F."/>
            <person name="Kristensen J.M."/>
            <person name="Kirkegaard R.H."/>
            <person name="Michaelsen T.Y."/>
            <person name="Andersen M.H."/>
            <person name="Karst S.M."/>
            <person name="Dueholm M.S."/>
            <person name="Nielsen P.H."/>
            <person name="Albertsen M."/>
        </authorList>
    </citation>
    <scope>NUCLEOTIDE SEQUENCE [LARGE SCALE GENOMIC DNA]</scope>
    <source>
        <strain evidence="3">Ribe_18-Q3-R11-54_MAXAC.273</strain>
    </source>
</reference>
<dbReference type="PANTHER" id="PTHR42831">
    <property type="entry name" value="FE-S PROTEIN MATURATION AUXILIARY FACTOR YITW"/>
    <property type="match status" value="1"/>
</dbReference>
<dbReference type="InterPro" id="IPR052339">
    <property type="entry name" value="Fe-S_Maturation_MIP18"/>
</dbReference>
<organism evidence="3 4">
    <name type="scientific">Candidatus Opimibacter skivensis</name>
    <dbReference type="NCBI Taxonomy" id="2982028"/>
    <lineage>
        <taxon>Bacteria</taxon>
        <taxon>Pseudomonadati</taxon>
        <taxon>Bacteroidota</taxon>
        <taxon>Saprospiria</taxon>
        <taxon>Saprospirales</taxon>
        <taxon>Saprospiraceae</taxon>
        <taxon>Candidatus Opimibacter</taxon>
    </lineage>
</organism>
<dbReference type="EMBL" id="JADKGY010000006">
    <property type="protein sequence ID" value="MBK9982627.1"/>
    <property type="molecule type" value="Genomic_DNA"/>
</dbReference>
<dbReference type="InterPro" id="IPR034904">
    <property type="entry name" value="FSCA_dom_sf"/>
</dbReference>
<evidence type="ECO:0000313" key="3">
    <source>
        <dbReference type="EMBL" id="MBK9982627.1"/>
    </source>
</evidence>
<dbReference type="AlphaFoldDB" id="A0A9D7SVF4"/>
<name>A0A9D7SVF4_9BACT</name>
<dbReference type="SUPFAM" id="SSF117916">
    <property type="entry name" value="Fe-S cluster assembly (FSCA) domain-like"/>
    <property type="match status" value="1"/>
</dbReference>
<evidence type="ECO:0000259" key="1">
    <source>
        <dbReference type="Pfam" id="PF01883"/>
    </source>
</evidence>
<dbReference type="Proteomes" id="UP000808337">
    <property type="component" value="Unassembled WGS sequence"/>
</dbReference>
<gene>
    <name evidence="3" type="primary">paaJ</name>
    <name evidence="3" type="ORF">IPP15_09395</name>
</gene>
<feature type="domain" description="PaaD zinc beta ribbon" evidence="2">
    <location>
        <begin position="107"/>
        <end position="155"/>
    </location>
</feature>
<dbReference type="Pfam" id="PF23451">
    <property type="entry name" value="Zn_ribbon_PaaD"/>
    <property type="match status" value="1"/>
</dbReference>
<dbReference type="InterPro" id="IPR002744">
    <property type="entry name" value="MIP18-like"/>
</dbReference>
<sequence>MLKRIEIASILYEVSDPELPGISIVDLGMLVDIFPEEDHWHVMLATTYSGCPAIDVIPVIVKTALEDAGITDVKISMGISPPWSTDWISEVGKEKLLAYGIAPPNGSPTLHDEGKPKQCPQCGSTHTSLISLYGSTPCKASYKCETCLEPFEYFKCF</sequence>
<evidence type="ECO:0000313" key="4">
    <source>
        <dbReference type="Proteomes" id="UP000808337"/>
    </source>
</evidence>
<dbReference type="InterPro" id="IPR011883">
    <property type="entry name" value="PaaD-like"/>
</dbReference>
<dbReference type="Gene3D" id="3.30.300.130">
    <property type="entry name" value="Fe-S cluster assembly (FSCA)"/>
    <property type="match status" value="1"/>
</dbReference>
<proteinExistence type="predicted"/>
<protein>
    <submittedName>
        <fullName evidence="3">Phenylacetate-CoA oxygenase subunit PaaJ</fullName>
    </submittedName>
</protein>
<comment type="caution">
    <text evidence="3">The sequence shown here is derived from an EMBL/GenBank/DDBJ whole genome shotgun (WGS) entry which is preliminary data.</text>
</comment>
<dbReference type="Pfam" id="PF01883">
    <property type="entry name" value="FeS_assembly_P"/>
    <property type="match status" value="1"/>
</dbReference>
<dbReference type="InterPro" id="IPR056572">
    <property type="entry name" value="Zn_ribbon_PaaD"/>
</dbReference>
<evidence type="ECO:0000259" key="2">
    <source>
        <dbReference type="Pfam" id="PF23451"/>
    </source>
</evidence>
<accession>A0A9D7SVF4</accession>
<feature type="domain" description="MIP18 family-like" evidence="1">
    <location>
        <begin position="6"/>
        <end position="68"/>
    </location>
</feature>